<feature type="transmembrane region" description="Helical" evidence="13">
    <location>
        <begin position="261"/>
        <end position="286"/>
    </location>
</feature>
<dbReference type="Gene3D" id="3.30.70.3040">
    <property type="match status" value="1"/>
</dbReference>
<evidence type="ECO:0000256" key="1">
    <source>
        <dbReference type="ARBA" id="ARBA00004429"/>
    </source>
</evidence>
<keyword evidence="9 13" id="KW-1133">Transmembrane helix</keyword>
<reference evidence="16 17" key="1">
    <citation type="journal article" date="2013" name="Genome Announc.">
        <title>Draft genome sequences for three mercury-methylating, sulfate-reducing bacteria.</title>
        <authorList>
            <person name="Brown S.D."/>
            <person name="Hurt R.A.Jr."/>
            <person name="Gilmour C.C."/>
            <person name="Elias D.A."/>
        </authorList>
    </citation>
    <scope>NUCLEOTIDE SEQUENCE [LARGE SCALE GENOMIC DNA]</scope>
    <source>
        <strain evidence="16 17">DSM 2059</strain>
    </source>
</reference>
<feature type="transmembrane region" description="Helical" evidence="13">
    <location>
        <begin position="171"/>
        <end position="195"/>
    </location>
</feature>
<dbReference type="InterPro" id="IPR003838">
    <property type="entry name" value="ABC3_permease_C"/>
</dbReference>
<dbReference type="RefSeq" id="WP_020876113.1">
    <property type="nucleotide sequence ID" value="NZ_ATHJ01000070.1"/>
</dbReference>
<keyword evidence="6" id="KW-0997">Cell inner membrane</keyword>
<dbReference type="Pfam" id="PF18075">
    <property type="entry name" value="FtsX_ECD"/>
    <property type="match status" value="1"/>
</dbReference>
<dbReference type="STRING" id="897.B2D07_02865"/>
<evidence type="ECO:0000256" key="9">
    <source>
        <dbReference type="ARBA" id="ARBA00022989"/>
    </source>
</evidence>
<dbReference type="Pfam" id="PF02687">
    <property type="entry name" value="FtsX"/>
    <property type="match status" value="1"/>
</dbReference>
<evidence type="ECO:0000313" key="17">
    <source>
        <dbReference type="Proteomes" id="UP000014977"/>
    </source>
</evidence>
<name>S7TY44_DESML</name>
<comment type="subunit">
    <text evidence="3">Forms a membrane-associated complex with FtsE.</text>
</comment>
<dbReference type="InterPro" id="IPR040690">
    <property type="entry name" value="FtsX_ECD"/>
</dbReference>
<feature type="domain" description="FtsX extracellular" evidence="15">
    <location>
        <begin position="56"/>
        <end position="150"/>
    </location>
</feature>
<evidence type="ECO:0000256" key="4">
    <source>
        <dbReference type="ARBA" id="ARBA00021907"/>
    </source>
</evidence>
<evidence type="ECO:0000256" key="7">
    <source>
        <dbReference type="ARBA" id="ARBA00022618"/>
    </source>
</evidence>
<dbReference type="PANTHER" id="PTHR47755:SF1">
    <property type="entry name" value="CELL DIVISION PROTEIN FTSX"/>
    <property type="match status" value="1"/>
</dbReference>
<keyword evidence="10 12" id="KW-0472">Membrane</keyword>
<dbReference type="NCBIfam" id="TIGR00439">
    <property type="entry name" value="FtsX_Gneg"/>
    <property type="match status" value="1"/>
</dbReference>
<dbReference type="Proteomes" id="UP000014977">
    <property type="component" value="Unassembled WGS sequence"/>
</dbReference>
<proteinExistence type="inferred from homology"/>
<dbReference type="GO" id="GO:0032153">
    <property type="term" value="C:cell division site"/>
    <property type="evidence" value="ECO:0007669"/>
    <property type="project" value="TreeGrafter"/>
</dbReference>
<dbReference type="OrthoDB" id="9813411at2"/>
<evidence type="ECO:0000256" key="12">
    <source>
        <dbReference type="PIRNR" id="PIRNR003097"/>
    </source>
</evidence>
<evidence type="ECO:0000313" key="16">
    <source>
        <dbReference type="EMBL" id="EPR42002.1"/>
    </source>
</evidence>
<comment type="caution">
    <text evidence="16">The sequence shown here is derived from an EMBL/GenBank/DDBJ whole genome shotgun (WGS) entry which is preliminary data.</text>
</comment>
<comment type="similarity">
    <text evidence="2 12">Belongs to the ABC-4 integral membrane protein family. FtsX subfamily.</text>
</comment>
<evidence type="ECO:0000256" key="13">
    <source>
        <dbReference type="SAM" id="Phobius"/>
    </source>
</evidence>
<dbReference type="PANTHER" id="PTHR47755">
    <property type="entry name" value="CELL DIVISION PROTEIN FTSX"/>
    <property type="match status" value="1"/>
</dbReference>
<dbReference type="PIRSF" id="PIRSF003097">
    <property type="entry name" value="FtsX"/>
    <property type="match status" value="1"/>
</dbReference>
<evidence type="ECO:0000256" key="6">
    <source>
        <dbReference type="ARBA" id="ARBA00022519"/>
    </source>
</evidence>
<feature type="transmembrane region" description="Helical" evidence="13">
    <location>
        <begin position="216"/>
        <end position="241"/>
    </location>
</feature>
<gene>
    <name evidence="16" type="ORF">dsmv_1729</name>
</gene>
<keyword evidence="17" id="KW-1185">Reference proteome</keyword>
<evidence type="ECO:0000256" key="11">
    <source>
        <dbReference type="ARBA" id="ARBA00023306"/>
    </source>
</evidence>
<dbReference type="InterPro" id="IPR047590">
    <property type="entry name" value="FtsX_proteobact-type"/>
</dbReference>
<dbReference type="eggNOG" id="COG2177">
    <property type="taxonomic scope" value="Bacteria"/>
</dbReference>
<evidence type="ECO:0000256" key="2">
    <source>
        <dbReference type="ARBA" id="ARBA00007379"/>
    </source>
</evidence>
<dbReference type="GO" id="GO:0005886">
    <property type="term" value="C:plasma membrane"/>
    <property type="evidence" value="ECO:0007669"/>
    <property type="project" value="UniProtKB-SubCell"/>
</dbReference>
<dbReference type="EMBL" id="ATHJ01000070">
    <property type="protein sequence ID" value="EPR42002.1"/>
    <property type="molecule type" value="Genomic_DNA"/>
</dbReference>
<feature type="domain" description="ABC3 transporter permease C-terminal" evidence="14">
    <location>
        <begin position="174"/>
        <end position="291"/>
    </location>
</feature>
<dbReference type="AlphaFoldDB" id="S7TY44"/>
<dbReference type="InterPro" id="IPR004513">
    <property type="entry name" value="FtsX"/>
</dbReference>
<keyword evidence="5 12" id="KW-1003">Cell membrane</keyword>
<dbReference type="PATRIC" id="fig|1121405.3.peg.1178"/>
<keyword evidence="7 12" id="KW-0132">Cell division</keyword>
<organism evidence="16 17">
    <name type="scientific">Desulfococcus multivorans DSM 2059</name>
    <dbReference type="NCBI Taxonomy" id="1121405"/>
    <lineage>
        <taxon>Bacteria</taxon>
        <taxon>Pseudomonadati</taxon>
        <taxon>Thermodesulfobacteriota</taxon>
        <taxon>Desulfobacteria</taxon>
        <taxon>Desulfobacterales</taxon>
        <taxon>Desulfococcaceae</taxon>
        <taxon>Desulfococcus</taxon>
    </lineage>
</organism>
<protein>
    <recommendedName>
        <fullName evidence="4 12">Cell division protein FtsX</fullName>
    </recommendedName>
</protein>
<comment type="subcellular location">
    <subcellularLocation>
        <location evidence="1">Cell inner membrane</location>
        <topology evidence="1">Multi-pass membrane protein</topology>
    </subcellularLocation>
</comment>
<dbReference type="GO" id="GO:0051301">
    <property type="term" value="P:cell division"/>
    <property type="evidence" value="ECO:0007669"/>
    <property type="project" value="UniProtKB-KW"/>
</dbReference>
<accession>S7TY44</accession>
<keyword evidence="8 13" id="KW-0812">Transmembrane</keyword>
<evidence type="ECO:0000259" key="15">
    <source>
        <dbReference type="Pfam" id="PF18075"/>
    </source>
</evidence>
<evidence type="ECO:0000259" key="14">
    <source>
        <dbReference type="Pfam" id="PF02687"/>
    </source>
</evidence>
<evidence type="ECO:0000256" key="5">
    <source>
        <dbReference type="ARBA" id="ARBA00022475"/>
    </source>
</evidence>
<feature type="transmembrane region" description="Helical" evidence="13">
    <location>
        <begin position="16"/>
        <end position="40"/>
    </location>
</feature>
<evidence type="ECO:0000256" key="8">
    <source>
        <dbReference type="ARBA" id="ARBA00022692"/>
    </source>
</evidence>
<sequence>MIYFAKKVIKDLKGNLFLNAVTLTSIALSVLIFSAFNLFFLNAGALVNRWVEDTRILVYLKKDLPAEAVAGLGKTLSAVPDVREVTFVSRKQALERFRVQLGEQASLLDGITENPLPDSYEVLVGVRSWNWDHIDPIAEKIRVLDGVAEVEYGREWLGRFVSILDLFRLTLYGMGGLFFTAVVFFVANTIRLVLYSRREEIEIMRLVGASERFIKYPFYVQSLLLGAVGGLVGIGVLFELYRLLVANVGTVVVSSLFEMRFLPVQTLFIILLGSALVGWLGCYISLRKFLRS</sequence>
<evidence type="ECO:0000256" key="3">
    <source>
        <dbReference type="ARBA" id="ARBA00011160"/>
    </source>
</evidence>
<keyword evidence="11 12" id="KW-0131">Cell cycle</keyword>
<evidence type="ECO:0000256" key="10">
    <source>
        <dbReference type="ARBA" id="ARBA00023136"/>
    </source>
</evidence>